<feature type="chain" id="PRO_5045904313" evidence="1">
    <location>
        <begin position="27"/>
        <end position="126"/>
    </location>
</feature>
<evidence type="ECO:0000313" key="3">
    <source>
        <dbReference type="Proteomes" id="UP000637774"/>
    </source>
</evidence>
<name>A0ABQ2A352_9BACT</name>
<gene>
    <name evidence="2" type="ORF">GCM10011495_18870</name>
</gene>
<organism evidence="2 3">
    <name type="scientific">Hymenobacter frigidus</name>
    <dbReference type="NCBI Taxonomy" id="1524095"/>
    <lineage>
        <taxon>Bacteria</taxon>
        <taxon>Pseudomonadati</taxon>
        <taxon>Bacteroidota</taxon>
        <taxon>Cytophagia</taxon>
        <taxon>Cytophagales</taxon>
        <taxon>Hymenobacteraceae</taxon>
        <taxon>Hymenobacter</taxon>
    </lineage>
</organism>
<dbReference type="Proteomes" id="UP000637774">
    <property type="component" value="Unassembled WGS sequence"/>
</dbReference>
<evidence type="ECO:0000313" key="2">
    <source>
        <dbReference type="EMBL" id="GGH85196.1"/>
    </source>
</evidence>
<feature type="signal peptide" evidence="1">
    <location>
        <begin position="1"/>
        <end position="26"/>
    </location>
</feature>
<protein>
    <submittedName>
        <fullName evidence="2">Uncharacterized protein</fullName>
    </submittedName>
</protein>
<sequence length="126" mass="12603">MNNCFSRLLLSLLVLLGLCGSSVAAASPTGQSLAEVLNSDGTLKAGAAGSFDARQFRVGTGPNGRPTFWPAGTLGPGDERWQSGFGLPGNGMDDDVAVIAVASNGDVYAGGSFTQAGGIVANNVAK</sequence>
<keyword evidence="1" id="KW-0732">Signal</keyword>
<comment type="caution">
    <text evidence="2">The sequence shown here is derived from an EMBL/GenBank/DDBJ whole genome shotgun (WGS) entry which is preliminary data.</text>
</comment>
<dbReference type="RefSeq" id="WP_188561816.1">
    <property type="nucleotide sequence ID" value="NZ_BMGY01000014.1"/>
</dbReference>
<evidence type="ECO:0000256" key="1">
    <source>
        <dbReference type="SAM" id="SignalP"/>
    </source>
</evidence>
<proteinExistence type="predicted"/>
<reference evidence="3" key="1">
    <citation type="journal article" date="2019" name="Int. J. Syst. Evol. Microbiol.">
        <title>The Global Catalogue of Microorganisms (GCM) 10K type strain sequencing project: providing services to taxonomists for standard genome sequencing and annotation.</title>
        <authorList>
            <consortium name="The Broad Institute Genomics Platform"/>
            <consortium name="The Broad Institute Genome Sequencing Center for Infectious Disease"/>
            <person name="Wu L."/>
            <person name="Ma J."/>
        </authorList>
    </citation>
    <scope>NUCLEOTIDE SEQUENCE [LARGE SCALE GENOMIC DNA]</scope>
    <source>
        <strain evidence="3">CGMCC 1.14966</strain>
    </source>
</reference>
<dbReference type="EMBL" id="BMGY01000014">
    <property type="protein sequence ID" value="GGH85196.1"/>
    <property type="molecule type" value="Genomic_DNA"/>
</dbReference>
<accession>A0ABQ2A352</accession>
<keyword evidence="3" id="KW-1185">Reference proteome</keyword>